<dbReference type="InterPro" id="IPR010364">
    <property type="entry name" value="Uncharacterised_IM_CreD"/>
</dbReference>
<dbReference type="NCBIfam" id="NF008712">
    <property type="entry name" value="PRK11715.1-1"/>
    <property type="match status" value="1"/>
</dbReference>
<proteinExistence type="predicted"/>
<feature type="transmembrane region" description="Helical" evidence="1">
    <location>
        <begin position="391"/>
        <end position="408"/>
    </location>
</feature>
<sequence length="451" mass="51313">MQQQEKKGLSQVKKWMHQSVSLKLFTISILGLCLLIPSAMVKNIIHERSGLNYNANLEVRSKWALAQNICAPILSVPVIQEVIHEKKTSFVKSYYHFLPEDLNINSQVTPQNLRRGIYEVIVYNSVLKMDGSFSMPEEFDAQNFQDVLWEDAFITVGISDLRGIKNDVNLKWNEENIKSTPGSKISGIIPSGLSFPLSDLNENFNAKQFDLFIDLQGSEKLTFIPLGKNTNLSMQSPWDSPSFTGSFLPDDRIVEKDGFTANWKVLQLNRNFPQHWQGEAYGYQLKEAAFGVDFILPSDAYQKSIRSIKYALMNIALTFLIFFIVEVFTKVRIHPFQYIMVGLSIILFYILLVSVSEHLSFDKSYLISGTAVIGMIYLYSLSVFKSLKFSLYLLGLSILNYGFIYITLQMTDYALLLGAVSMTIILAGVMYGTRNIDWYNLNQESLAEEQS</sequence>
<feature type="transmembrane region" description="Helical" evidence="1">
    <location>
        <begin position="414"/>
        <end position="433"/>
    </location>
</feature>
<feature type="transmembrane region" description="Helical" evidence="1">
    <location>
        <begin position="365"/>
        <end position="384"/>
    </location>
</feature>
<name>A0AA37SVN7_9BACT</name>
<keyword evidence="1" id="KW-1133">Transmembrane helix</keyword>
<gene>
    <name evidence="2" type="ORF">GCM10007940_46960</name>
</gene>
<evidence type="ECO:0000313" key="3">
    <source>
        <dbReference type="Proteomes" id="UP001156666"/>
    </source>
</evidence>
<keyword evidence="3" id="KW-1185">Reference proteome</keyword>
<reference evidence="2" key="1">
    <citation type="journal article" date="2014" name="Int. J. Syst. Evol. Microbiol.">
        <title>Complete genome sequence of Corynebacterium casei LMG S-19264T (=DSM 44701T), isolated from a smear-ripened cheese.</title>
        <authorList>
            <consortium name="US DOE Joint Genome Institute (JGI-PGF)"/>
            <person name="Walter F."/>
            <person name="Albersmeier A."/>
            <person name="Kalinowski J."/>
            <person name="Ruckert C."/>
        </authorList>
    </citation>
    <scope>NUCLEOTIDE SEQUENCE</scope>
    <source>
        <strain evidence="2">NBRC 108769</strain>
    </source>
</reference>
<feature type="transmembrane region" description="Helical" evidence="1">
    <location>
        <begin position="310"/>
        <end position="329"/>
    </location>
</feature>
<protein>
    <submittedName>
        <fullName evidence="2">Cell envelope integrity protein CreD</fullName>
    </submittedName>
</protein>
<dbReference type="AlphaFoldDB" id="A0AA37SVN7"/>
<accession>A0AA37SVN7</accession>
<keyword evidence="1" id="KW-0812">Transmembrane</keyword>
<evidence type="ECO:0000256" key="1">
    <source>
        <dbReference type="SAM" id="Phobius"/>
    </source>
</evidence>
<dbReference type="RefSeq" id="WP_235293600.1">
    <property type="nucleotide sequence ID" value="NZ_BSOH01000037.1"/>
</dbReference>
<dbReference type="Pfam" id="PF06123">
    <property type="entry name" value="CreD"/>
    <property type="match status" value="1"/>
</dbReference>
<feature type="transmembrane region" description="Helical" evidence="1">
    <location>
        <begin position="336"/>
        <end position="353"/>
    </location>
</feature>
<dbReference type="PANTHER" id="PTHR30092">
    <property type="entry name" value="INNER MEMBRANE PROTEIN CRED"/>
    <property type="match status" value="1"/>
</dbReference>
<feature type="transmembrane region" description="Helical" evidence="1">
    <location>
        <begin position="20"/>
        <end position="40"/>
    </location>
</feature>
<dbReference type="EMBL" id="BSOH01000037">
    <property type="protein sequence ID" value="GLR20080.1"/>
    <property type="molecule type" value="Genomic_DNA"/>
</dbReference>
<dbReference type="Proteomes" id="UP001156666">
    <property type="component" value="Unassembled WGS sequence"/>
</dbReference>
<dbReference type="GO" id="GO:0005886">
    <property type="term" value="C:plasma membrane"/>
    <property type="evidence" value="ECO:0007669"/>
    <property type="project" value="TreeGrafter"/>
</dbReference>
<dbReference type="PANTHER" id="PTHR30092:SF0">
    <property type="entry name" value="INNER MEMBRANE PROTEIN CRED"/>
    <property type="match status" value="1"/>
</dbReference>
<evidence type="ECO:0000313" key="2">
    <source>
        <dbReference type="EMBL" id="GLR20080.1"/>
    </source>
</evidence>
<reference evidence="2" key="2">
    <citation type="submission" date="2023-01" db="EMBL/GenBank/DDBJ databases">
        <title>Draft genome sequence of Portibacter lacus strain NBRC 108769.</title>
        <authorList>
            <person name="Sun Q."/>
            <person name="Mori K."/>
        </authorList>
    </citation>
    <scope>NUCLEOTIDE SEQUENCE</scope>
    <source>
        <strain evidence="2">NBRC 108769</strain>
    </source>
</reference>
<organism evidence="2 3">
    <name type="scientific">Portibacter lacus</name>
    <dbReference type="NCBI Taxonomy" id="1099794"/>
    <lineage>
        <taxon>Bacteria</taxon>
        <taxon>Pseudomonadati</taxon>
        <taxon>Bacteroidota</taxon>
        <taxon>Saprospiria</taxon>
        <taxon>Saprospirales</taxon>
        <taxon>Haliscomenobacteraceae</taxon>
        <taxon>Portibacter</taxon>
    </lineage>
</organism>
<dbReference type="PIRSF" id="PIRSF004548">
    <property type="entry name" value="CreD"/>
    <property type="match status" value="1"/>
</dbReference>
<comment type="caution">
    <text evidence="2">The sequence shown here is derived from an EMBL/GenBank/DDBJ whole genome shotgun (WGS) entry which is preliminary data.</text>
</comment>
<keyword evidence="1" id="KW-0472">Membrane</keyword>